<evidence type="ECO:0000259" key="2">
    <source>
        <dbReference type="Pfam" id="PF07727"/>
    </source>
</evidence>
<name>A0A438EDH8_VITVI</name>
<feature type="domain" description="Reverse transcriptase Ty1/copia-type" evidence="2">
    <location>
        <begin position="271"/>
        <end position="364"/>
    </location>
</feature>
<accession>A0A438EDH8</accession>
<feature type="domain" description="Retroviral polymerase SH3-like" evidence="3">
    <location>
        <begin position="51"/>
        <end position="101"/>
    </location>
</feature>
<protein>
    <submittedName>
        <fullName evidence="4">Retrovirus-related Pol polyprotein from transposon RE1</fullName>
    </submittedName>
</protein>
<keyword evidence="1" id="KW-1133">Transmembrane helix</keyword>
<dbReference type="PANTHER" id="PTHR11439">
    <property type="entry name" value="GAG-POL-RELATED RETROTRANSPOSON"/>
    <property type="match status" value="1"/>
</dbReference>
<feature type="transmembrane region" description="Helical" evidence="1">
    <location>
        <begin position="270"/>
        <end position="289"/>
    </location>
</feature>
<organism evidence="4 5">
    <name type="scientific">Vitis vinifera</name>
    <name type="common">Grape</name>
    <dbReference type="NCBI Taxonomy" id="29760"/>
    <lineage>
        <taxon>Eukaryota</taxon>
        <taxon>Viridiplantae</taxon>
        <taxon>Streptophyta</taxon>
        <taxon>Embryophyta</taxon>
        <taxon>Tracheophyta</taxon>
        <taxon>Spermatophyta</taxon>
        <taxon>Magnoliopsida</taxon>
        <taxon>eudicotyledons</taxon>
        <taxon>Gunneridae</taxon>
        <taxon>Pentapetalae</taxon>
        <taxon>rosids</taxon>
        <taxon>Vitales</taxon>
        <taxon>Vitaceae</taxon>
        <taxon>Viteae</taxon>
        <taxon>Vitis</taxon>
    </lineage>
</organism>
<dbReference type="PANTHER" id="PTHR11439:SF484">
    <property type="entry name" value="REVERSE TRANSCRIPTASE TY1_COPIA-TYPE DOMAIN-CONTAINING PROTEIN"/>
    <property type="match status" value="1"/>
</dbReference>
<dbReference type="InterPro" id="IPR013103">
    <property type="entry name" value="RVT_2"/>
</dbReference>
<dbReference type="Pfam" id="PF25597">
    <property type="entry name" value="SH3_retrovirus"/>
    <property type="match status" value="1"/>
</dbReference>
<proteinExistence type="predicted"/>
<comment type="caution">
    <text evidence="4">The sequence shown here is derived from an EMBL/GenBank/DDBJ whole genome shotgun (WGS) entry which is preliminary data.</text>
</comment>
<dbReference type="EMBL" id="QGNW01001318">
    <property type="protein sequence ID" value="RVW45712.1"/>
    <property type="molecule type" value="Genomic_DNA"/>
</dbReference>
<feature type="transmembrane region" description="Helical" evidence="1">
    <location>
        <begin position="240"/>
        <end position="258"/>
    </location>
</feature>
<dbReference type="AlphaFoldDB" id="A0A438EDH8"/>
<reference evidence="4 5" key="1">
    <citation type="journal article" date="2018" name="PLoS Genet.">
        <title>Population sequencing reveals clonal diversity and ancestral inbreeding in the grapevine cultivar Chardonnay.</title>
        <authorList>
            <person name="Roach M.J."/>
            <person name="Johnson D.L."/>
            <person name="Bohlmann J."/>
            <person name="van Vuuren H.J."/>
            <person name="Jones S.J."/>
            <person name="Pretorius I.S."/>
            <person name="Schmidt S.A."/>
            <person name="Borneman A.R."/>
        </authorList>
    </citation>
    <scope>NUCLEOTIDE SEQUENCE [LARGE SCALE GENOMIC DNA]</scope>
    <source>
        <strain evidence="5">cv. Chardonnay</strain>
        <tissue evidence="4">Leaf</tissue>
    </source>
</reference>
<keyword evidence="1" id="KW-0812">Transmembrane</keyword>
<evidence type="ECO:0000256" key="1">
    <source>
        <dbReference type="SAM" id="Phobius"/>
    </source>
</evidence>
<dbReference type="Proteomes" id="UP000288805">
    <property type="component" value="Unassembled WGS sequence"/>
</dbReference>
<keyword evidence="1" id="KW-0472">Membrane</keyword>
<evidence type="ECO:0000313" key="5">
    <source>
        <dbReference type="Proteomes" id="UP000288805"/>
    </source>
</evidence>
<sequence length="580" mass="64980">MVPKLWLKDRSTGKTIDIGRESQGLYHLTSPSSPGACISTMLLFSFTVVWDKLSAKAYEMHLLGYSRLQKGYCCYSPNTHRYFLSADVIFFEDSPFFSSSESLPISEVLPLPYISPPSDALSCPLQVYHRRHCAVAPPFSSVEVPDDSPPVPTDFSYPTVSSVDHLPIALRKVTALHSNGTWDLVSLPLGKSTVGCCWVYTVKVGPDGQVDRLKARLVLKVIRRFMVVTMVTPSLLLPRLLLFAYFSPWQLCVIGLFIRGVWFSVQVTPLSIWLETVSSGMLGVLVQLFQEFGMFRSNDQEGIQRLKQHIFNHFQTKDLGKLKYFLGLEIAQSSLGVVMSQRKYALDILEETSMLECKHVDTPMDPNVKLVPGQGEPLRDLGRYRRLVGKLNYLTIIRPEHLFSRELGQGMLYEDRGHTQILGYTDADWVGSPSDRRSTSGFLSLSFNSSKSNCECSTKVVVVSPLTPYKVIVKLRSCPRLHTSDLSNNCHRHITDQRLRHCSSTSPLRSLPCHCPLSVDLILTSHCYPLNLAIVPLVSASLLPWISLTPLALPSPHATTFACQLGFQYEPLLSKFGYLS</sequence>
<evidence type="ECO:0000259" key="3">
    <source>
        <dbReference type="Pfam" id="PF25597"/>
    </source>
</evidence>
<dbReference type="Pfam" id="PF07727">
    <property type="entry name" value="RVT_2"/>
    <property type="match status" value="1"/>
</dbReference>
<dbReference type="InterPro" id="IPR057670">
    <property type="entry name" value="SH3_retrovirus"/>
</dbReference>
<evidence type="ECO:0000313" key="4">
    <source>
        <dbReference type="EMBL" id="RVW45712.1"/>
    </source>
</evidence>
<gene>
    <name evidence="4" type="primary">RE1_2607</name>
    <name evidence="4" type="ORF">CK203_105135</name>
</gene>